<sequence>MMLFKNLNFVTFFEDMSFFKRIPHKILKIFKPENDKAVGNVVCSTADFFLSIIDGMLEEKNKSLCTIAYRY</sequence>
<protein>
    <submittedName>
        <fullName evidence="1">Uncharacterized protein</fullName>
    </submittedName>
</protein>
<reference evidence="1" key="1">
    <citation type="submission" date="2018-09" db="EMBL/GenBank/DDBJ databases">
        <title>The microbial basis of impaired wound healing: differential roles for pathogens, 'bystanders', and strain-level diversification in clinical outcomes.</title>
        <authorList>
            <person name="Kalan L.R."/>
            <person name="Meisel J.S."/>
            <person name="Loesche M.A."/>
            <person name="Horwinski J."/>
            <person name="Soaita I."/>
            <person name="Chen X."/>
            <person name="Gardner S.E."/>
            <person name="Grice E.A."/>
        </authorList>
    </citation>
    <scope>NUCLEOTIDE SEQUENCE</scope>
    <source>
        <strain evidence="1">LK35</strain>
    </source>
</reference>
<accession>A0A641A706</accession>
<comment type="caution">
    <text evidence="1">The sequence shown here is derived from an EMBL/GenBank/DDBJ whole genome shotgun (WGS) entry which is preliminary data.</text>
</comment>
<gene>
    <name evidence="1" type="ORF">D7S40_07950</name>
</gene>
<evidence type="ECO:0000313" key="1">
    <source>
        <dbReference type="EMBL" id="KAA1272954.1"/>
    </source>
</evidence>
<dbReference type="RefSeq" id="WP_001793327.1">
    <property type="nucleotide sequence ID" value="NZ_AP024726.1"/>
</dbReference>
<name>A0A641A706_STAAU</name>
<dbReference type="EMBL" id="RAQZ01000003">
    <property type="protein sequence ID" value="KAA1272954.1"/>
    <property type="molecule type" value="Genomic_DNA"/>
</dbReference>
<dbReference type="AlphaFoldDB" id="A0A641A706"/>
<organism evidence="1">
    <name type="scientific">Staphylococcus aureus</name>
    <dbReference type="NCBI Taxonomy" id="1280"/>
    <lineage>
        <taxon>Bacteria</taxon>
        <taxon>Bacillati</taxon>
        <taxon>Bacillota</taxon>
        <taxon>Bacilli</taxon>
        <taxon>Bacillales</taxon>
        <taxon>Staphylococcaceae</taxon>
        <taxon>Staphylococcus</taxon>
    </lineage>
</organism>
<proteinExistence type="predicted"/>